<dbReference type="KEGG" id="mmaz:MmTuc01_2384"/>
<evidence type="ECO:0000313" key="3">
    <source>
        <dbReference type="EMBL" id="AGF97694.1"/>
    </source>
</evidence>
<feature type="compositionally biased region" description="Basic and acidic residues" evidence="1">
    <location>
        <begin position="11"/>
        <end position="23"/>
    </location>
</feature>
<dbReference type="BioCyc" id="MMAZ1236903:G139K-2276-MONOMER"/>
<protein>
    <recommendedName>
        <fullName evidence="2">CxxC-x17-CxxC domain-containing protein</fullName>
    </recommendedName>
</protein>
<dbReference type="Proteomes" id="UP000011718">
    <property type="component" value="Chromosome"/>
</dbReference>
<sequence length="80" mass="9031">MSFNDRGNSFRGRDNNRGGRDGNRGGFRGGNSGPREMYPAVCSDCGVETQVPFKPIEGRPVYCRDCLPKHRDCLPKHRKF</sequence>
<feature type="region of interest" description="Disordered" evidence="1">
    <location>
        <begin position="1"/>
        <end position="35"/>
    </location>
</feature>
<feature type="domain" description="CxxC-x17-CxxC" evidence="2">
    <location>
        <begin position="35"/>
        <end position="71"/>
    </location>
</feature>
<dbReference type="NCBIfam" id="TIGR04272">
    <property type="entry name" value="cxxc_cxxc_Mbark"/>
    <property type="match status" value="1"/>
</dbReference>
<proteinExistence type="predicted"/>
<name>M1QL23_METMZ</name>
<dbReference type="HOGENOM" id="CLU_115791_3_0_2"/>
<accession>M1QL23</accession>
<dbReference type="Pfam" id="PF23477">
    <property type="entry name" value="zf_Tbcl_2"/>
    <property type="match status" value="1"/>
</dbReference>
<evidence type="ECO:0000256" key="1">
    <source>
        <dbReference type="SAM" id="MobiDB-lite"/>
    </source>
</evidence>
<dbReference type="EMBL" id="CP004144">
    <property type="protein sequence ID" value="AGF97694.1"/>
    <property type="molecule type" value="Genomic_DNA"/>
</dbReference>
<dbReference type="InterPro" id="IPR026363">
    <property type="entry name" value="CxxC-x17-CxxC_dom"/>
</dbReference>
<dbReference type="AlphaFoldDB" id="M1QL23"/>
<organism evidence="3 4">
    <name type="scientific">Methanosarcina mazei Tuc01</name>
    <dbReference type="NCBI Taxonomy" id="1236903"/>
    <lineage>
        <taxon>Archaea</taxon>
        <taxon>Methanobacteriati</taxon>
        <taxon>Methanobacteriota</taxon>
        <taxon>Stenosarchaea group</taxon>
        <taxon>Methanomicrobia</taxon>
        <taxon>Methanosarcinales</taxon>
        <taxon>Methanosarcinaceae</taxon>
        <taxon>Methanosarcina</taxon>
    </lineage>
</organism>
<evidence type="ECO:0000313" key="4">
    <source>
        <dbReference type="Proteomes" id="UP000011718"/>
    </source>
</evidence>
<reference evidence="3 4" key="1">
    <citation type="journal article" date="2013" name="Genome Announc.">
        <title>Complete Genome of a Methanosarcina mazei Strain Isolated from Sediment Samples from an Amazonian Flooded Area.</title>
        <authorList>
            <person name="Assis das Gracas D."/>
            <person name="Thiago Juca Ramos R."/>
            <person name="Vieira Araujo A.C."/>
            <person name="Zahlouth R."/>
            <person name="Ribeiro Carneiro A."/>
            <person name="Souza Lopes T."/>
            <person name="Azevedo Barauna R."/>
            <person name="Azevedo V."/>
            <person name="Cruz Schneider M.P."/>
            <person name="Pellizari V.H."/>
            <person name="Silva A."/>
        </authorList>
    </citation>
    <scope>NUCLEOTIDE SEQUENCE [LARGE SCALE GENOMIC DNA]</scope>
    <source>
        <strain evidence="3 4">Tuc01</strain>
    </source>
</reference>
<evidence type="ECO:0000259" key="2">
    <source>
        <dbReference type="Pfam" id="PF23477"/>
    </source>
</evidence>
<feature type="compositionally biased region" description="Low complexity" evidence="1">
    <location>
        <begin position="1"/>
        <end position="10"/>
    </location>
</feature>
<gene>
    <name evidence="3" type="ORF">MmTuc01_2384</name>
</gene>